<evidence type="ECO:0000313" key="1">
    <source>
        <dbReference type="EMBL" id="KAF2705958.1"/>
    </source>
</evidence>
<dbReference type="AlphaFoldDB" id="A0A6G1JZI0"/>
<dbReference type="Proteomes" id="UP000799428">
    <property type="component" value="Unassembled WGS sequence"/>
</dbReference>
<gene>
    <name evidence="1" type="ORF">K504DRAFT_448385</name>
</gene>
<proteinExistence type="predicted"/>
<protein>
    <submittedName>
        <fullName evidence="1">Uncharacterized protein</fullName>
    </submittedName>
</protein>
<dbReference type="OrthoDB" id="3686254at2759"/>
<dbReference type="EMBL" id="MU005777">
    <property type="protein sequence ID" value="KAF2705958.1"/>
    <property type="molecule type" value="Genomic_DNA"/>
</dbReference>
<reference evidence="1" key="1">
    <citation type="journal article" date="2020" name="Stud. Mycol.">
        <title>101 Dothideomycetes genomes: a test case for predicting lifestyles and emergence of pathogens.</title>
        <authorList>
            <person name="Haridas S."/>
            <person name="Albert R."/>
            <person name="Binder M."/>
            <person name="Bloem J."/>
            <person name="Labutti K."/>
            <person name="Salamov A."/>
            <person name="Andreopoulos B."/>
            <person name="Baker S."/>
            <person name="Barry K."/>
            <person name="Bills G."/>
            <person name="Bluhm B."/>
            <person name="Cannon C."/>
            <person name="Castanera R."/>
            <person name="Culley D."/>
            <person name="Daum C."/>
            <person name="Ezra D."/>
            <person name="Gonzalez J."/>
            <person name="Henrissat B."/>
            <person name="Kuo A."/>
            <person name="Liang C."/>
            <person name="Lipzen A."/>
            <person name="Lutzoni F."/>
            <person name="Magnuson J."/>
            <person name="Mondo S."/>
            <person name="Nolan M."/>
            <person name="Ohm R."/>
            <person name="Pangilinan J."/>
            <person name="Park H.-J."/>
            <person name="Ramirez L."/>
            <person name="Alfaro M."/>
            <person name="Sun H."/>
            <person name="Tritt A."/>
            <person name="Yoshinaga Y."/>
            <person name="Zwiers L.-H."/>
            <person name="Turgeon B."/>
            <person name="Goodwin S."/>
            <person name="Spatafora J."/>
            <person name="Crous P."/>
            <person name="Grigoriev I."/>
        </authorList>
    </citation>
    <scope>NUCLEOTIDE SEQUENCE</scope>
    <source>
        <strain evidence="1">CBS 279.74</strain>
    </source>
</reference>
<sequence length="105" mass="11765">MSLSTFDLLGLPPEIRFQVYSYIAIPDAPNSCQGLYLSSHQSKEEVERECVSAFNKYIYAKQGPWGPSSGLHMLLPYTLEGIRNLEMTVYTPMTNACILAQLLCV</sequence>
<name>A0A6G1JZI0_9PLEO</name>
<evidence type="ECO:0000313" key="2">
    <source>
        <dbReference type="Proteomes" id="UP000799428"/>
    </source>
</evidence>
<accession>A0A6G1JZI0</accession>
<keyword evidence="2" id="KW-1185">Reference proteome</keyword>
<organism evidence="1 2">
    <name type="scientific">Pleomassaria siparia CBS 279.74</name>
    <dbReference type="NCBI Taxonomy" id="1314801"/>
    <lineage>
        <taxon>Eukaryota</taxon>
        <taxon>Fungi</taxon>
        <taxon>Dikarya</taxon>
        <taxon>Ascomycota</taxon>
        <taxon>Pezizomycotina</taxon>
        <taxon>Dothideomycetes</taxon>
        <taxon>Pleosporomycetidae</taxon>
        <taxon>Pleosporales</taxon>
        <taxon>Pleomassariaceae</taxon>
        <taxon>Pleomassaria</taxon>
    </lineage>
</organism>